<dbReference type="Proteomes" id="UP001195903">
    <property type="component" value="Unassembled WGS sequence"/>
</dbReference>
<evidence type="ECO:0000256" key="3">
    <source>
        <dbReference type="ARBA" id="ARBA00038412"/>
    </source>
</evidence>
<dbReference type="EMBL" id="JAHEPS010000015">
    <property type="protein sequence ID" value="MBT1446580.1"/>
    <property type="molecule type" value="Genomic_DNA"/>
</dbReference>
<feature type="domain" description="HNH nuclease" evidence="5">
    <location>
        <begin position="83"/>
        <end position="139"/>
    </location>
</feature>
<dbReference type="PANTHER" id="PTHR41286">
    <property type="entry name" value="HNH NUCLEASE YAJD-RELATED"/>
    <property type="match status" value="1"/>
</dbReference>
<evidence type="ECO:0000313" key="7">
    <source>
        <dbReference type="Proteomes" id="UP001195903"/>
    </source>
</evidence>
<keyword evidence="6" id="KW-0255">Endonuclease</keyword>
<sequence>MECLIEVRYRIGQSNRTKAYKSEIRARKGIWKWLKKNELEPDINASYFSPETGHHSYQSHEQLTDCEPKPVNNFYLSQAWRSLRHQILTSRPKVCAICGRSPEIHGVAVEVDHILPRSKYPELALEPNNLQILCYDCNRGKRDKIVPQT</sequence>
<gene>
    <name evidence="6" type="ORF">KJI95_18960</name>
</gene>
<protein>
    <recommendedName>
        <fullName evidence="4">Putative HNH nuclease YajD</fullName>
    </recommendedName>
</protein>
<evidence type="ECO:0000256" key="1">
    <source>
        <dbReference type="ARBA" id="ARBA00022722"/>
    </source>
</evidence>
<dbReference type="Pfam" id="PF01844">
    <property type="entry name" value="HNH"/>
    <property type="match status" value="1"/>
</dbReference>
<evidence type="ECO:0000313" key="6">
    <source>
        <dbReference type="EMBL" id="MBT1446580.1"/>
    </source>
</evidence>
<keyword evidence="7" id="KW-1185">Reference proteome</keyword>
<dbReference type="PANTHER" id="PTHR41286:SF1">
    <property type="entry name" value="HNH NUCLEASE YAJD-RELATED"/>
    <property type="match status" value="1"/>
</dbReference>
<evidence type="ECO:0000256" key="4">
    <source>
        <dbReference type="ARBA" id="ARBA00040194"/>
    </source>
</evidence>
<evidence type="ECO:0000259" key="5">
    <source>
        <dbReference type="SMART" id="SM00507"/>
    </source>
</evidence>
<name>A0ABS5V820_9GAMM</name>
<organism evidence="6 7">
    <name type="scientific">Shewanella jiangmenensis</name>
    <dbReference type="NCBI Taxonomy" id="2837387"/>
    <lineage>
        <taxon>Bacteria</taxon>
        <taxon>Pseudomonadati</taxon>
        <taxon>Pseudomonadota</taxon>
        <taxon>Gammaproteobacteria</taxon>
        <taxon>Alteromonadales</taxon>
        <taxon>Shewanellaceae</taxon>
        <taxon>Shewanella</taxon>
    </lineage>
</organism>
<comment type="caution">
    <text evidence="6">The sequence shown here is derived from an EMBL/GenBank/DDBJ whole genome shotgun (WGS) entry which is preliminary data.</text>
</comment>
<dbReference type="CDD" id="cd00085">
    <property type="entry name" value="HNHc"/>
    <property type="match status" value="1"/>
</dbReference>
<comment type="similarity">
    <text evidence="3">Belongs to the HNH nuclease family.</text>
</comment>
<dbReference type="InterPro" id="IPR002711">
    <property type="entry name" value="HNH"/>
</dbReference>
<dbReference type="SMART" id="SM00507">
    <property type="entry name" value="HNHc"/>
    <property type="match status" value="1"/>
</dbReference>
<keyword evidence="2" id="KW-0378">Hydrolase</keyword>
<reference evidence="6 7" key="1">
    <citation type="submission" date="2021-05" db="EMBL/GenBank/DDBJ databases">
        <title>Shewanella sp. JM162201.</title>
        <authorList>
            <person name="Xu S."/>
            <person name="Li A."/>
        </authorList>
    </citation>
    <scope>NUCLEOTIDE SEQUENCE [LARGE SCALE GENOMIC DNA]</scope>
    <source>
        <strain evidence="6 7">JM162201</strain>
    </source>
</reference>
<dbReference type="Gene3D" id="1.10.30.50">
    <property type="match status" value="1"/>
</dbReference>
<proteinExistence type="inferred from homology"/>
<accession>A0ABS5V820</accession>
<evidence type="ECO:0000256" key="2">
    <source>
        <dbReference type="ARBA" id="ARBA00022801"/>
    </source>
</evidence>
<dbReference type="RefSeq" id="WP_214508776.1">
    <property type="nucleotide sequence ID" value="NZ_JAHEPS010000015.1"/>
</dbReference>
<keyword evidence="1" id="KW-0540">Nuclease</keyword>
<dbReference type="GO" id="GO:0004519">
    <property type="term" value="F:endonuclease activity"/>
    <property type="evidence" value="ECO:0007669"/>
    <property type="project" value="UniProtKB-KW"/>
</dbReference>
<dbReference type="InterPro" id="IPR003615">
    <property type="entry name" value="HNH_nuc"/>
</dbReference>